<keyword evidence="2" id="KW-0479">Metal-binding</keyword>
<dbReference type="GO" id="GO:0046872">
    <property type="term" value="F:metal ion binding"/>
    <property type="evidence" value="ECO:0007669"/>
    <property type="project" value="UniProtKB-KW"/>
</dbReference>
<dbReference type="PROSITE" id="PS51891">
    <property type="entry name" value="CENP_V_GFA"/>
    <property type="match status" value="1"/>
</dbReference>
<keyword evidence="3" id="KW-0862">Zinc</keyword>
<reference evidence="6 7" key="1">
    <citation type="submission" date="2018-09" db="EMBL/GenBank/DDBJ databases">
        <authorList>
            <person name="Wang Z."/>
        </authorList>
    </citation>
    <scope>NUCLEOTIDE SEQUENCE [LARGE SCALE GENOMIC DNA]</scope>
    <source>
        <strain evidence="6 7">ALS 81</strain>
    </source>
</reference>
<accession>A0A420EDD5</accession>
<comment type="caution">
    <text evidence="6">The sequence shown here is derived from an EMBL/GenBank/DDBJ whole genome shotgun (WGS) entry which is preliminary data.</text>
</comment>
<evidence type="ECO:0000256" key="3">
    <source>
        <dbReference type="ARBA" id="ARBA00022833"/>
    </source>
</evidence>
<evidence type="ECO:0000256" key="2">
    <source>
        <dbReference type="ARBA" id="ARBA00022723"/>
    </source>
</evidence>
<dbReference type="Proteomes" id="UP000286482">
    <property type="component" value="Unassembled WGS sequence"/>
</dbReference>
<evidence type="ECO:0000259" key="5">
    <source>
        <dbReference type="PROSITE" id="PS51891"/>
    </source>
</evidence>
<dbReference type="PANTHER" id="PTHR33337">
    <property type="entry name" value="GFA DOMAIN-CONTAINING PROTEIN"/>
    <property type="match status" value="1"/>
</dbReference>
<gene>
    <name evidence="6" type="ORF">DBZ36_10155</name>
</gene>
<comment type="similarity">
    <text evidence="1">Belongs to the Gfa family.</text>
</comment>
<protein>
    <submittedName>
        <fullName evidence="6">GFA family protein</fullName>
    </submittedName>
</protein>
<keyword evidence="7" id="KW-1185">Reference proteome</keyword>
<dbReference type="PANTHER" id="PTHR33337:SF40">
    <property type="entry name" value="CENP-V_GFA DOMAIN-CONTAINING PROTEIN-RELATED"/>
    <property type="match status" value="1"/>
</dbReference>
<dbReference type="Pfam" id="PF04828">
    <property type="entry name" value="GFA"/>
    <property type="match status" value="1"/>
</dbReference>
<dbReference type="InterPro" id="IPR011057">
    <property type="entry name" value="Mss4-like_sf"/>
</dbReference>
<dbReference type="GO" id="GO:0016846">
    <property type="term" value="F:carbon-sulfur lyase activity"/>
    <property type="evidence" value="ECO:0007669"/>
    <property type="project" value="InterPro"/>
</dbReference>
<dbReference type="Gene3D" id="3.90.1590.10">
    <property type="entry name" value="glutathione-dependent formaldehyde- activating enzyme (gfa)"/>
    <property type="match status" value="1"/>
</dbReference>
<dbReference type="RefSeq" id="WP_120354829.1">
    <property type="nucleotide sequence ID" value="NZ_RAQO01000005.1"/>
</dbReference>
<dbReference type="SUPFAM" id="SSF51316">
    <property type="entry name" value="Mss4-like"/>
    <property type="match status" value="1"/>
</dbReference>
<name>A0A420EDD5_9ALTE</name>
<dbReference type="InterPro" id="IPR006913">
    <property type="entry name" value="CENP-V/GFA"/>
</dbReference>
<dbReference type="AlphaFoldDB" id="A0A420EDD5"/>
<keyword evidence="4" id="KW-0456">Lyase</keyword>
<evidence type="ECO:0000313" key="7">
    <source>
        <dbReference type="Proteomes" id="UP000286482"/>
    </source>
</evidence>
<evidence type="ECO:0000256" key="1">
    <source>
        <dbReference type="ARBA" id="ARBA00005495"/>
    </source>
</evidence>
<proteinExistence type="inferred from homology"/>
<evidence type="ECO:0000313" key="6">
    <source>
        <dbReference type="EMBL" id="RKF18749.1"/>
    </source>
</evidence>
<feature type="domain" description="CENP-V/GFA" evidence="5">
    <location>
        <begin position="5"/>
        <end position="117"/>
    </location>
</feature>
<dbReference type="EMBL" id="RAQO01000005">
    <property type="protein sequence ID" value="RKF18749.1"/>
    <property type="molecule type" value="Genomic_DNA"/>
</dbReference>
<evidence type="ECO:0000256" key="4">
    <source>
        <dbReference type="ARBA" id="ARBA00023239"/>
    </source>
</evidence>
<organism evidence="6 7">
    <name type="scientific">Alginatibacterium sediminis</name>
    <dbReference type="NCBI Taxonomy" id="2164068"/>
    <lineage>
        <taxon>Bacteria</taxon>
        <taxon>Pseudomonadati</taxon>
        <taxon>Pseudomonadota</taxon>
        <taxon>Gammaproteobacteria</taxon>
        <taxon>Alteromonadales</taxon>
        <taxon>Alteromonadaceae</taxon>
        <taxon>Alginatibacterium</taxon>
    </lineage>
</organism>
<sequence length="137" mass="15137">MEFPIEASCQCGQVKYSLKAAPKMVVACHCQACQKLATSPFSITGIVASEDIEFSGKLNEWTRTADSGNSNTAAFCPGCGNRIYHYNPQDLSTVKLKLKPMGLSDDSLFKPTAHFWVCEKLDWVEIPDGVKQFDKQP</sequence>
<dbReference type="OrthoDB" id="4188830at2"/>